<keyword evidence="5" id="KW-1185">Reference proteome</keyword>
<protein>
    <submittedName>
        <fullName evidence="4">D-alanyl-D-alanine carboxypeptidase family protein</fullName>
    </submittedName>
</protein>
<evidence type="ECO:0000313" key="5">
    <source>
        <dbReference type="Proteomes" id="UP001217838"/>
    </source>
</evidence>
<dbReference type="Pfam" id="PF02557">
    <property type="entry name" value="VanY"/>
    <property type="match status" value="1"/>
</dbReference>
<sequence>MVVVALCTFAFAGPAWAGPHEHEAEPDDPVYFDGTPTPTYAIDCNEHEDVGYVQGDAFTITVVTVDGKPVEVETANAYYAMQQAAAADGVGIKVVSGFRTMSEQEYLYGCYINCNCNNCNLAAKPGYSNHQSGHALDLNTAAAGVLNWLEAHGDEFGFEATVPSEDWHWEWWGGGPATNGPCGTPDYRAEYVGQSFPLASQPPVLLLTGECIDAWIDLRNTGDAAWNGDTRLAPTPRDQPSPLHDPATWLSPTRVASAGDVAPGAVGRFEFRLCAEAPGEVFQTFSLVQEGTTWFADKPLGGGPPDDQLEVRVLIVDPAPPFDPPPPPLPPPPGPSGTDGESEGDSDSGTTGDEEPTTGAGTTDASEASSVGETASAGGSAGAAEDEGCGCRGSAPGGAWGLVALGLVARRRRKR</sequence>
<dbReference type="EMBL" id="JAQNDN010000028">
    <property type="protein sequence ID" value="MDC0675555.1"/>
    <property type="molecule type" value="Genomic_DNA"/>
</dbReference>
<accession>A0ABT5BN10</accession>
<dbReference type="RefSeq" id="WP_272010744.1">
    <property type="nucleotide sequence ID" value="NZ_JAQNDN010000028.1"/>
</dbReference>
<keyword evidence="4" id="KW-0121">Carboxypeptidase</keyword>
<dbReference type="InterPro" id="IPR013783">
    <property type="entry name" value="Ig-like_fold"/>
</dbReference>
<evidence type="ECO:0000259" key="3">
    <source>
        <dbReference type="Pfam" id="PF02557"/>
    </source>
</evidence>
<dbReference type="Proteomes" id="UP001217838">
    <property type="component" value="Unassembled WGS sequence"/>
</dbReference>
<feature type="region of interest" description="Disordered" evidence="1">
    <location>
        <begin position="317"/>
        <end position="401"/>
    </location>
</feature>
<proteinExistence type="predicted"/>
<feature type="domain" description="D-alanyl-D-alanine carboxypeptidase-like core" evidence="3">
    <location>
        <begin position="70"/>
        <end position="173"/>
    </location>
</feature>
<organism evidence="4 5">
    <name type="scientific">Nannocystis radixulma</name>
    <dbReference type="NCBI Taxonomy" id="2995305"/>
    <lineage>
        <taxon>Bacteria</taxon>
        <taxon>Pseudomonadati</taxon>
        <taxon>Myxococcota</taxon>
        <taxon>Polyangia</taxon>
        <taxon>Nannocystales</taxon>
        <taxon>Nannocystaceae</taxon>
        <taxon>Nannocystis</taxon>
    </lineage>
</organism>
<dbReference type="PANTHER" id="PTHR34385:SF1">
    <property type="entry name" value="PEPTIDOGLYCAN L-ALANYL-D-GLUTAMATE ENDOPEPTIDASE CWLK"/>
    <property type="match status" value="1"/>
</dbReference>
<evidence type="ECO:0000256" key="1">
    <source>
        <dbReference type="SAM" id="MobiDB-lite"/>
    </source>
</evidence>
<feature type="chain" id="PRO_5046547723" evidence="2">
    <location>
        <begin position="18"/>
        <end position="415"/>
    </location>
</feature>
<evidence type="ECO:0000256" key="2">
    <source>
        <dbReference type="SAM" id="SignalP"/>
    </source>
</evidence>
<keyword evidence="4" id="KW-0378">Hydrolase</keyword>
<dbReference type="InterPro" id="IPR024038">
    <property type="entry name" value="MYXO-CTERM"/>
</dbReference>
<dbReference type="Gene3D" id="3.30.1380.10">
    <property type="match status" value="1"/>
</dbReference>
<feature type="compositionally biased region" description="Pro residues" evidence="1">
    <location>
        <begin position="318"/>
        <end position="335"/>
    </location>
</feature>
<dbReference type="Gene3D" id="2.60.40.10">
    <property type="entry name" value="Immunoglobulins"/>
    <property type="match status" value="1"/>
</dbReference>
<dbReference type="InterPro" id="IPR003709">
    <property type="entry name" value="VanY-like_core_dom"/>
</dbReference>
<dbReference type="InterPro" id="IPR052179">
    <property type="entry name" value="DD-CPase-like"/>
</dbReference>
<dbReference type="NCBIfam" id="TIGR03901">
    <property type="entry name" value="MYXO-CTERM"/>
    <property type="match status" value="1"/>
</dbReference>
<dbReference type="PANTHER" id="PTHR34385">
    <property type="entry name" value="D-ALANYL-D-ALANINE CARBOXYPEPTIDASE"/>
    <property type="match status" value="1"/>
</dbReference>
<comment type="caution">
    <text evidence="4">The sequence shown here is derived from an EMBL/GenBank/DDBJ whole genome shotgun (WGS) entry which is preliminary data.</text>
</comment>
<feature type="signal peptide" evidence="2">
    <location>
        <begin position="1"/>
        <end position="17"/>
    </location>
</feature>
<dbReference type="CDD" id="cd14814">
    <property type="entry name" value="Peptidase_M15"/>
    <property type="match status" value="1"/>
</dbReference>
<feature type="compositionally biased region" description="Acidic residues" evidence="1">
    <location>
        <begin position="340"/>
        <end position="356"/>
    </location>
</feature>
<evidence type="ECO:0000313" key="4">
    <source>
        <dbReference type="EMBL" id="MDC0675555.1"/>
    </source>
</evidence>
<dbReference type="GO" id="GO:0004180">
    <property type="term" value="F:carboxypeptidase activity"/>
    <property type="evidence" value="ECO:0007669"/>
    <property type="project" value="UniProtKB-KW"/>
</dbReference>
<dbReference type="SUPFAM" id="SSF55166">
    <property type="entry name" value="Hedgehog/DD-peptidase"/>
    <property type="match status" value="1"/>
</dbReference>
<gene>
    <name evidence="4" type="ORF">POL58_47870</name>
</gene>
<feature type="compositionally biased region" description="Low complexity" evidence="1">
    <location>
        <begin position="365"/>
        <end position="378"/>
    </location>
</feature>
<keyword evidence="4" id="KW-0645">Protease</keyword>
<dbReference type="InterPro" id="IPR009045">
    <property type="entry name" value="Zn_M74/Hedgehog-like"/>
</dbReference>
<reference evidence="4 5" key="1">
    <citation type="submission" date="2022-11" db="EMBL/GenBank/DDBJ databases">
        <title>Minimal conservation of predation-associated metabolite biosynthetic gene clusters underscores biosynthetic potential of Myxococcota including descriptions for ten novel species: Archangium lansinium sp. nov., Myxococcus landrumus sp. nov., Nannocystis bai.</title>
        <authorList>
            <person name="Ahearne A."/>
            <person name="Stevens C."/>
            <person name="Dowd S."/>
        </authorList>
    </citation>
    <scope>NUCLEOTIDE SEQUENCE [LARGE SCALE GENOMIC DNA]</scope>
    <source>
        <strain evidence="4 5">NCELM</strain>
    </source>
</reference>
<feature type="region of interest" description="Disordered" evidence="1">
    <location>
        <begin position="225"/>
        <end position="250"/>
    </location>
</feature>
<keyword evidence="2" id="KW-0732">Signal</keyword>
<name>A0ABT5BN10_9BACT</name>